<evidence type="ECO:0008006" key="5">
    <source>
        <dbReference type="Google" id="ProtNLM"/>
    </source>
</evidence>
<feature type="region of interest" description="Disordered" evidence="1">
    <location>
        <begin position="391"/>
        <end position="523"/>
    </location>
</feature>
<dbReference type="Proteomes" id="UP001521222">
    <property type="component" value="Unassembled WGS sequence"/>
</dbReference>
<comment type="caution">
    <text evidence="3">The sequence shown here is derived from an EMBL/GenBank/DDBJ whole genome shotgun (WGS) entry which is preliminary data.</text>
</comment>
<organism evidence="3 4">
    <name type="scientific">Nothophoma quercina</name>
    <dbReference type="NCBI Taxonomy" id="749835"/>
    <lineage>
        <taxon>Eukaryota</taxon>
        <taxon>Fungi</taxon>
        <taxon>Dikarya</taxon>
        <taxon>Ascomycota</taxon>
        <taxon>Pezizomycotina</taxon>
        <taxon>Dothideomycetes</taxon>
        <taxon>Pleosporomycetidae</taxon>
        <taxon>Pleosporales</taxon>
        <taxon>Pleosporineae</taxon>
        <taxon>Didymellaceae</taxon>
        <taxon>Nothophoma</taxon>
    </lineage>
</organism>
<dbReference type="EMBL" id="JAKIXB020000004">
    <property type="protein sequence ID" value="KAL1609327.1"/>
    <property type="molecule type" value="Genomic_DNA"/>
</dbReference>
<feature type="signal peptide" evidence="2">
    <location>
        <begin position="1"/>
        <end position="21"/>
    </location>
</feature>
<evidence type="ECO:0000256" key="2">
    <source>
        <dbReference type="SAM" id="SignalP"/>
    </source>
</evidence>
<gene>
    <name evidence="3" type="ORF">SLS59_001692</name>
</gene>
<keyword evidence="4" id="KW-1185">Reference proteome</keyword>
<reference evidence="3 4" key="1">
    <citation type="submission" date="2024-02" db="EMBL/GenBank/DDBJ databases">
        <title>De novo assembly and annotation of 12 fungi associated with fruit tree decline syndrome in Ontario, Canada.</title>
        <authorList>
            <person name="Sulman M."/>
            <person name="Ellouze W."/>
            <person name="Ilyukhin E."/>
        </authorList>
    </citation>
    <scope>NUCLEOTIDE SEQUENCE [LARGE SCALE GENOMIC DNA]</scope>
    <source>
        <strain evidence="3 4">M97-236</strain>
    </source>
</reference>
<name>A0ABR3RZA4_9PLEO</name>
<feature type="compositionally biased region" description="Pro residues" evidence="1">
    <location>
        <begin position="408"/>
        <end position="421"/>
    </location>
</feature>
<evidence type="ECO:0000256" key="1">
    <source>
        <dbReference type="SAM" id="MobiDB-lite"/>
    </source>
</evidence>
<feature type="chain" id="PRO_5047286494" description="Lysine-specific metallo-endopeptidase domain-containing protein" evidence="2">
    <location>
        <begin position="22"/>
        <end position="661"/>
    </location>
</feature>
<evidence type="ECO:0000313" key="4">
    <source>
        <dbReference type="Proteomes" id="UP001521222"/>
    </source>
</evidence>
<protein>
    <recommendedName>
        <fullName evidence="5">Lysine-specific metallo-endopeptidase domain-containing protein</fullName>
    </recommendedName>
</protein>
<sequence length="661" mass="70044">MRLFGADILCTALLLVTSANAFSFELSKRALKFDASCNTKYGSLTAKQLIDKSIDFQPKLAKAGRDSLDTLISALEYQSKAPGAKKPSVSKVELDKIIATYRVLFGNIQAKNADGTPNPNFQKEAADHIAAIKITRDSLNRMTSSRNPDLIIHCNDDWLSERGPKNAAPKPSAPLSSGSKYFYDMDRKRWVSIKGGKPCQGNKAAVTSMNKKLPGTAREKGPERVTFCNDYLKRQNQLEKDKQPHLWDVSKTKLPDTFTTYTQAGKKDQTLPFHISAFGKKIGAKWFHEFMHTELFHPDLNKFSDKKVPDSQGGTGGLAYGFDGAVGLAKQNGGKNIAESSRNIENILYWSLAMYYDKWLWSTGNPEDPSSLTAAPAKAASVDGEFQVEAAAKKGGKKTTKAVDPPKTEAPPPKTEAPVEPPKTEKPVDPPKTSAAVPPPPPSSQAPPPASTPAAAPPPPASSQAALPASSQVATPSNSQAPPPASSAAPPASPISTQLPPASTSNSIKPSVTTPLSGTASISGSNTASITSLLHTSCSNTLCTLPSTSSTPTSSEAVPQETFESEPMNAGSMTADEIIAIAGSVASEQVAAMALWDQALVEMGLPSETVEGDPTASAGTGLPMATGGMGGVGNGTWIMPVLRASVDREGRRERRMYDYAS</sequence>
<feature type="compositionally biased region" description="Low complexity" evidence="1">
    <location>
        <begin position="462"/>
        <end position="496"/>
    </location>
</feature>
<proteinExistence type="predicted"/>
<feature type="compositionally biased region" description="Pro residues" evidence="1">
    <location>
        <begin position="437"/>
        <end position="461"/>
    </location>
</feature>
<keyword evidence="2" id="KW-0732">Signal</keyword>
<accession>A0ABR3RZA4</accession>
<feature type="compositionally biased region" description="Polar residues" evidence="1">
    <location>
        <begin position="497"/>
        <end position="523"/>
    </location>
</feature>
<evidence type="ECO:0000313" key="3">
    <source>
        <dbReference type="EMBL" id="KAL1609327.1"/>
    </source>
</evidence>